<comment type="caution">
    <text evidence="1">The sequence shown here is derived from an EMBL/GenBank/DDBJ whole genome shotgun (WGS) entry which is preliminary data.</text>
</comment>
<sequence length="49" mass="5636">MVERLILMGAKTFIKTYKENDTDLSLTDDPKKNTKIWQIPVYTMDGEGS</sequence>
<dbReference type="AlphaFoldDB" id="A0A200PUY8"/>
<name>A0A200PUY8_MACCD</name>
<organism evidence="1 2">
    <name type="scientific">Macleaya cordata</name>
    <name type="common">Five-seeded plume-poppy</name>
    <name type="synonym">Bocconia cordata</name>
    <dbReference type="NCBI Taxonomy" id="56857"/>
    <lineage>
        <taxon>Eukaryota</taxon>
        <taxon>Viridiplantae</taxon>
        <taxon>Streptophyta</taxon>
        <taxon>Embryophyta</taxon>
        <taxon>Tracheophyta</taxon>
        <taxon>Spermatophyta</taxon>
        <taxon>Magnoliopsida</taxon>
        <taxon>Ranunculales</taxon>
        <taxon>Papaveraceae</taxon>
        <taxon>Papaveroideae</taxon>
        <taxon>Macleaya</taxon>
    </lineage>
</organism>
<gene>
    <name evidence="1" type="ORF">BVC80_1467g9</name>
</gene>
<dbReference type="STRING" id="56857.A0A200PUY8"/>
<dbReference type="OrthoDB" id="1903705at2759"/>
<evidence type="ECO:0000313" key="1">
    <source>
        <dbReference type="EMBL" id="OVA02006.1"/>
    </source>
</evidence>
<reference evidence="1 2" key="1">
    <citation type="journal article" date="2017" name="Mol. Plant">
        <title>The Genome of Medicinal Plant Macleaya cordata Provides New Insights into Benzylisoquinoline Alkaloids Metabolism.</title>
        <authorList>
            <person name="Liu X."/>
            <person name="Liu Y."/>
            <person name="Huang P."/>
            <person name="Ma Y."/>
            <person name="Qing Z."/>
            <person name="Tang Q."/>
            <person name="Cao H."/>
            <person name="Cheng P."/>
            <person name="Zheng Y."/>
            <person name="Yuan Z."/>
            <person name="Zhou Y."/>
            <person name="Liu J."/>
            <person name="Tang Z."/>
            <person name="Zhuo Y."/>
            <person name="Zhang Y."/>
            <person name="Yu L."/>
            <person name="Huang J."/>
            <person name="Yang P."/>
            <person name="Peng Q."/>
            <person name="Zhang J."/>
            <person name="Jiang W."/>
            <person name="Zhang Z."/>
            <person name="Lin K."/>
            <person name="Ro D.K."/>
            <person name="Chen X."/>
            <person name="Xiong X."/>
            <person name="Shang Y."/>
            <person name="Huang S."/>
            <person name="Zeng J."/>
        </authorList>
    </citation>
    <scope>NUCLEOTIDE SEQUENCE [LARGE SCALE GENOMIC DNA]</scope>
    <source>
        <strain evidence="2">cv. BLH2017</strain>
        <tissue evidence="1">Root</tissue>
    </source>
</reference>
<dbReference type="InParanoid" id="A0A200PUY8"/>
<accession>A0A200PUY8</accession>
<dbReference type="EMBL" id="MVGT01004025">
    <property type="protein sequence ID" value="OVA02006.1"/>
    <property type="molecule type" value="Genomic_DNA"/>
</dbReference>
<protein>
    <submittedName>
        <fullName evidence="1">Uncharacterized protein</fullName>
    </submittedName>
</protein>
<dbReference type="Proteomes" id="UP000195402">
    <property type="component" value="Unassembled WGS sequence"/>
</dbReference>
<proteinExistence type="predicted"/>
<evidence type="ECO:0000313" key="2">
    <source>
        <dbReference type="Proteomes" id="UP000195402"/>
    </source>
</evidence>
<keyword evidence="2" id="KW-1185">Reference proteome</keyword>